<dbReference type="HOGENOM" id="CLU_2116447_0_0_4"/>
<evidence type="ECO:0000313" key="2">
    <source>
        <dbReference type="Proteomes" id="UP000002287"/>
    </source>
</evidence>
<sequence>MSLPWRVVFVRVDGCLRSRRRAAHGDLKLCALLDALPIARQDMHRFMHGARCSDARVFGRRCSAPSVFSMSSAAEVARMSRVRRRMRIELPCPADRSSSMVCSNQIDAYATNKK</sequence>
<reference evidence="2" key="1">
    <citation type="submission" date="2007-03" db="EMBL/GenBank/DDBJ databases">
        <title>Complete sequence of chromosome 2 of Burkholderia vietnamiensis G4.</title>
        <authorList>
            <consortium name="US DOE Joint Genome Institute"/>
            <person name="Copeland A."/>
            <person name="Lucas S."/>
            <person name="Lapidus A."/>
            <person name="Barry K."/>
            <person name="Detter J.C."/>
            <person name="Glavina del Rio T."/>
            <person name="Hammon N."/>
            <person name="Israni S."/>
            <person name="Dalin E."/>
            <person name="Tice H."/>
            <person name="Pitluck S."/>
            <person name="Chain P."/>
            <person name="Malfatti S."/>
            <person name="Shin M."/>
            <person name="Vergez L."/>
            <person name="Schmutz J."/>
            <person name="Larimer F."/>
            <person name="Land M."/>
            <person name="Hauser L."/>
            <person name="Kyrpides N."/>
            <person name="Tiedje J."/>
            <person name="Richardson P."/>
        </authorList>
    </citation>
    <scope>NUCLEOTIDE SEQUENCE [LARGE SCALE GENOMIC DNA]</scope>
    <source>
        <strain evidence="2">G4 / LMG 22486</strain>
    </source>
</reference>
<dbReference type="EMBL" id="CP000615">
    <property type="protein sequence ID" value="ABO57579.1"/>
    <property type="molecule type" value="Genomic_DNA"/>
</dbReference>
<gene>
    <name evidence="1" type="ordered locus">Bcep1808_4618</name>
</gene>
<dbReference type="KEGG" id="bvi:Bcep1808_4618"/>
<dbReference type="AlphaFoldDB" id="A4JMS6"/>
<name>A4JMS6_BURVG</name>
<accession>A4JMS6</accession>
<dbReference type="Proteomes" id="UP000002287">
    <property type="component" value="Chromosome 2"/>
</dbReference>
<evidence type="ECO:0000313" key="1">
    <source>
        <dbReference type="EMBL" id="ABO57579.1"/>
    </source>
</evidence>
<proteinExistence type="predicted"/>
<protein>
    <submittedName>
        <fullName evidence="1">Uncharacterized protein</fullName>
    </submittedName>
</protein>
<organism evidence="1 2">
    <name type="scientific">Burkholderia vietnamiensis (strain G4 / LMG 22486)</name>
    <name type="common">Burkholderia cepacia (strain R1808)</name>
    <dbReference type="NCBI Taxonomy" id="269482"/>
    <lineage>
        <taxon>Bacteria</taxon>
        <taxon>Pseudomonadati</taxon>
        <taxon>Pseudomonadota</taxon>
        <taxon>Betaproteobacteria</taxon>
        <taxon>Burkholderiales</taxon>
        <taxon>Burkholderiaceae</taxon>
        <taxon>Burkholderia</taxon>
        <taxon>Burkholderia cepacia complex</taxon>
    </lineage>
</organism>